<evidence type="ECO:0000313" key="2">
    <source>
        <dbReference type="EMBL" id="MCC2616140.1"/>
    </source>
</evidence>
<name>A0ABS8G8J7_9ALTE</name>
<dbReference type="EMBL" id="JAJEWP010000001">
    <property type="protein sequence ID" value="MCC2616140.1"/>
    <property type="molecule type" value="Genomic_DNA"/>
</dbReference>
<protein>
    <recommendedName>
        <fullName evidence="1">Thiopeptide-type bacteriocin biosynthesis domain-containing protein</fullName>
    </recommendedName>
</protein>
<dbReference type="Proteomes" id="UP001520878">
    <property type="component" value="Unassembled WGS sequence"/>
</dbReference>
<dbReference type="Pfam" id="PF14028">
    <property type="entry name" value="Lant_dehydr_C"/>
    <property type="match status" value="1"/>
</dbReference>
<gene>
    <name evidence="2" type="ORF">LJ739_07805</name>
</gene>
<proteinExistence type="predicted"/>
<accession>A0ABS8G8J7</accession>
<reference evidence="2 3" key="1">
    <citation type="submission" date="2021-10" db="EMBL/GenBank/DDBJ databases">
        <title>Draft genome of Aestuariibacter halophilus JC2043.</title>
        <authorList>
            <person name="Emsley S.A."/>
            <person name="Pfannmuller K.M."/>
            <person name="Ushijima B."/>
            <person name="Saw J.H."/>
            <person name="Videau P."/>
        </authorList>
    </citation>
    <scope>NUCLEOTIDE SEQUENCE [LARGE SCALE GENOMIC DNA]</scope>
    <source>
        <strain evidence="2 3">JC2043</strain>
    </source>
</reference>
<evidence type="ECO:0000313" key="3">
    <source>
        <dbReference type="Proteomes" id="UP001520878"/>
    </source>
</evidence>
<organism evidence="2 3">
    <name type="scientific">Fluctibacter halophilus</name>
    <dbReference type="NCBI Taxonomy" id="226011"/>
    <lineage>
        <taxon>Bacteria</taxon>
        <taxon>Pseudomonadati</taxon>
        <taxon>Pseudomonadota</taxon>
        <taxon>Gammaproteobacteria</taxon>
        <taxon>Alteromonadales</taxon>
        <taxon>Alteromonadaceae</taxon>
        <taxon>Fluctibacter</taxon>
    </lineage>
</organism>
<feature type="domain" description="Thiopeptide-type bacteriocin biosynthesis" evidence="1">
    <location>
        <begin position="30"/>
        <end position="314"/>
    </location>
</feature>
<comment type="caution">
    <text evidence="2">The sequence shown here is derived from an EMBL/GenBank/DDBJ whole genome shotgun (WGS) entry which is preliminary data.</text>
</comment>
<evidence type="ECO:0000259" key="1">
    <source>
        <dbReference type="Pfam" id="PF14028"/>
    </source>
</evidence>
<dbReference type="InterPro" id="IPR023809">
    <property type="entry name" value="Thiopep_bacteriocin_synth_dom"/>
</dbReference>
<sequence length="343" mass="38924">MQVDLNRHGRWLVGLLYFKRDVDELEYDHAGDAIIRTLIPRLQDFVQGTADVSHFTWLRYSQGGNHLRLQFWVTREAQMHQVEAALRAIIDDYTVHNPVCFSGEMVLTPMMERLRHKTGEANLHPPGTFLFGPMFDTGEEVVYGSETCFQAVQSILSIDSALCTAILQRVDDYRDRATISNLFALESLSLISHCCTEKAALGMYVMQTWSALFGITRQDLSDSFAYYQANVAFFNAVVDQRDSAIAAVRNIDAELGRLFEQAIAQIAAILAATPLSQQSWEILAMQGLTIMHQNYNRLGISMLDEISFAAFIYQHHACREATDRVVAQQKAQQAITYWEQKRV</sequence>
<dbReference type="RefSeq" id="WP_229158847.1">
    <property type="nucleotide sequence ID" value="NZ_JAJEWP010000001.1"/>
</dbReference>
<keyword evidence="3" id="KW-1185">Reference proteome</keyword>